<evidence type="ECO:0000313" key="1">
    <source>
        <dbReference type="EMBL" id="EJW93111.1"/>
    </source>
</evidence>
<dbReference type="EMBL" id="AMCI01007159">
    <property type="protein sequence ID" value="EJW93111.1"/>
    <property type="molecule type" value="Genomic_DNA"/>
</dbReference>
<gene>
    <name evidence="1" type="ORF">EVA_18783</name>
</gene>
<organism evidence="1">
    <name type="scientific">gut metagenome</name>
    <dbReference type="NCBI Taxonomy" id="749906"/>
    <lineage>
        <taxon>unclassified sequences</taxon>
        <taxon>metagenomes</taxon>
        <taxon>organismal metagenomes</taxon>
    </lineage>
</organism>
<proteinExistence type="predicted"/>
<comment type="caution">
    <text evidence="1">The sequence shown here is derived from an EMBL/GenBank/DDBJ whole genome shotgun (WGS) entry which is preliminary data.</text>
</comment>
<dbReference type="AlphaFoldDB" id="J9FDZ1"/>
<name>J9FDZ1_9ZZZZ</name>
<reference evidence="1" key="1">
    <citation type="journal article" date="2012" name="PLoS ONE">
        <title>Gene sets for utilization of primary and secondary nutrition supplies in the distal gut of endangered iberian lynx.</title>
        <authorList>
            <person name="Alcaide M."/>
            <person name="Messina E."/>
            <person name="Richter M."/>
            <person name="Bargiela R."/>
            <person name="Peplies J."/>
            <person name="Huws S.A."/>
            <person name="Newbold C.J."/>
            <person name="Golyshin P.N."/>
            <person name="Simon M.A."/>
            <person name="Lopez G."/>
            <person name="Yakimov M.M."/>
            <person name="Ferrer M."/>
        </authorList>
    </citation>
    <scope>NUCLEOTIDE SEQUENCE</scope>
</reference>
<sequence length="83" mass="8377">DVTAETVPLVTLCGLPAIGRWGSRYRVAAVPADVVVGSLRGSGNGWGPAISVGRVGMSPGGLNASSMGASRTYELDTTYAQAP</sequence>
<accession>J9FDZ1</accession>
<protein>
    <submittedName>
        <fullName evidence="1">Uncharacterized protein</fullName>
    </submittedName>
</protein>
<feature type="non-terminal residue" evidence="1">
    <location>
        <position position="1"/>
    </location>
</feature>